<sequence length="588" mass="68505">MLETFKKQKPMTEDAASGDEDHTESSTVKLGKKDLSSTTFNRSSGVLHGHNDAILGRNKVRIIPELAVFNYFHERQQEGALKLLFNEEKREDYGRKVESMGIWMPPVRRIYAHYRFNELKKVNRETAQIWKDKHVLPVASLNSQQYYALKKVEKQFKKQAETFRDKYFPPEAFIGFNDPKVGNLNESQLFKYKQMKLDFAAIMRKENPMVCATTPSGSGHSAEAEALVYNFVKRKKPGLLLEMFGEDRCQELEKRDHLYDRNSLLSMLEAVKGRLSVAKEAASGDVMEKKKITIIKAKKDFLRDNNAAIPGRNKVRITPELAVFNYFHERQQEGALKLLFNKKTREDYGRKVDTMGIWMPPVRRIYAHYRFNELKKENRETREIWKCELCKKEHKSNGYGSDLLVHIGIHENIPCPCFIEGCDATLRSPVSLGTHLLRKHVIHVSSLNSQQYYILKEVRKQFLKQAETFRDKYFPPEAFIGLNDRKTRCMARDLEDPICRECGKTVLNVSTRRTHVANHLKLSYKCVFEGCDYKTDAAYLARHYTAKHSTKVGDLNEEQLAKHRQIREDHVNRLKKILPHYFPYKSEE</sequence>
<evidence type="ECO:0000313" key="3">
    <source>
        <dbReference type="Proteomes" id="UP000095287"/>
    </source>
</evidence>
<keyword evidence="3" id="KW-1185">Reference proteome</keyword>
<dbReference type="AlphaFoldDB" id="A0A1I7ZJF0"/>
<evidence type="ECO:0000259" key="2">
    <source>
        <dbReference type="PROSITE" id="PS00028"/>
    </source>
</evidence>
<accession>A0A1I7ZJF0</accession>
<feature type="compositionally biased region" description="Basic and acidic residues" evidence="1">
    <location>
        <begin position="1"/>
        <end position="12"/>
    </location>
</feature>
<proteinExistence type="predicted"/>
<dbReference type="WBParaSite" id="L893_g27019.t1">
    <property type="protein sequence ID" value="L893_g27019.t1"/>
    <property type="gene ID" value="L893_g27019"/>
</dbReference>
<reference evidence="4" key="1">
    <citation type="submission" date="2016-11" db="UniProtKB">
        <authorList>
            <consortium name="WormBaseParasite"/>
        </authorList>
    </citation>
    <scope>IDENTIFICATION</scope>
</reference>
<dbReference type="PROSITE" id="PS00028">
    <property type="entry name" value="ZINC_FINGER_C2H2_1"/>
    <property type="match status" value="1"/>
</dbReference>
<dbReference type="Proteomes" id="UP000095287">
    <property type="component" value="Unplaced"/>
</dbReference>
<feature type="region of interest" description="Disordered" evidence="1">
    <location>
        <begin position="1"/>
        <end position="34"/>
    </location>
</feature>
<feature type="domain" description="C2H2-type" evidence="2">
    <location>
        <begin position="499"/>
        <end position="519"/>
    </location>
</feature>
<evidence type="ECO:0000256" key="1">
    <source>
        <dbReference type="SAM" id="MobiDB-lite"/>
    </source>
</evidence>
<organism evidence="3 4">
    <name type="scientific">Steinernema glaseri</name>
    <dbReference type="NCBI Taxonomy" id="37863"/>
    <lineage>
        <taxon>Eukaryota</taxon>
        <taxon>Metazoa</taxon>
        <taxon>Ecdysozoa</taxon>
        <taxon>Nematoda</taxon>
        <taxon>Chromadorea</taxon>
        <taxon>Rhabditida</taxon>
        <taxon>Tylenchina</taxon>
        <taxon>Panagrolaimomorpha</taxon>
        <taxon>Strongyloidoidea</taxon>
        <taxon>Steinernematidae</taxon>
        <taxon>Steinernema</taxon>
    </lineage>
</organism>
<evidence type="ECO:0000313" key="4">
    <source>
        <dbReference type="WBParaSite" id="L893_g27019.t1"/>
    </source>
</evidence>
<name>A0A1I7ZJF0_9BILA</name>
<protein>
    <submittedName>
        <fullName evidence="4">C2H2-type domain-containing protein</fullName>
    </submittedName>
</protein>
<dbReference type="InterPro" id="IPR013087">
    <property type="entry name" value="Znf_C2H2_type"/>
</dbReference>
<dbReference type="SMART" id="SM00355">
    <property type="entry name" value="ZnF_C2H2"/>
    <property type="match status" value="4"/>
</dbReference>